<dbReference type="SUPFAM" id="SSF57716">
    <property type="entry name" value="Glucocorticoid receptor-like (DNA-binding domain)"/>
    <property type="match status" value="1"/>
</dbReference>
<dbReference type="Pfam" id="PF01246">
    <property type="entry name" value="Ribosomal_L24e"/>
    <property type="match status" value="1"/>
</dbReference>
<evidence type="ECO:0000256" key="4">
    <source>
        <dbReference type="SAM" id="MobiDB-lite"/>
    </source>
</evidence>
<reference evidence="7 8" key="1">
    <citation type="journal article" date="2019" name="Nat. Ecol. Evol.">
        <title>Megaphylogeny resolves global patterns of mushroom evolution.</title>
        <authorList>
            <person name="Varga T."/>
            <person name="Krizsan K."/>
            <person name="Foldi C."/>
            <person name="Dima B."/>
            <person name="Sanchez-Garcia M."/>
            <person name="Sanchez-Ramirez S."/>
            <person name="Szollosi G.J."/>
            <person name="Szarkandi J.G."/>
            <person name="Papp V."/>
            <person name="Albert L."/>
            <person name="Andreopoulos W."/>
            <person name="Angelini C."/>
            <person name="Antonin V."/>
            <person name="Barry K.W."/>
            <person name="Bougher N.L."/>
            <person name="Buchanan P."/>
            <person name="Buyck B."/>
            <person name="Bense V."/>
            <person name="Catcheside P."/>
            <person name="Chovatia M."/>
            <person name="Cooper J."/>
            <person name="Damon W."/>
            <person name="Desjardin D."/>
            <person name="Finy P."/>
            <person name="Geml J."/>
            <person name="Haridas S."/>
            <person name="Hughes K."/>
            <person name="Justo A."/>
            <person name="Karasinski D."/>
            <person name="Kautmanova I."/>
            <person name="Kiss B."/>
            <person name="Kocsube S."/>
            <person name="Kotiranta H."/>
            <person name="LaButti K.M."/>
            <person name="Lechner B.E."/>
            <person name="Liimatainen K."/>
            <person name="Lipzen A."/>
            <person name="Lukacs Z."/>
            <person name="Mihaltcheva S."/>
            <person name="Morgado L.N."/>
            <person name="Niskanen T."/>
            <person name="Noordeloos M.E."/>
            <person name="Ohm R.A."/>
            <person name="Ortiz-Santana B."/>
            <person name="Ovrebo C."/>
            <person name="Racz N."/>
            <person name="Riley R."/>
            <person name="Savchenko A."/>
            <person name="Shiryaev A."/>
            <person name="Soop K."/>
            <person name="Spirin V."/>
            <person name="Szebenyi C."/>
            <person name="Tomsovsky M."/>
            <person name="Tulloss R.E."/>
            <person name="Uehling J."/>
            <person name="Grigoriev I.V."/>
            <person name="Vagvolgyi C."/>
            <person name="Papp T."/>
            <person name="Martin F.M."/>
            <person name="Miettinen O."/>
            <person name="Hibbett D.S."/>
            <person name="Nagy L.G."/>
        </authorList>
    </citation>
    <scope>NUCLEOTIDE SEQUENCE [LARGE SCALE GENOMIC DNA]</scope>
    <source>
        <strain evidence="7 8">HHB13444</strain>
    </source>
</reference>
<dbReference type="PANTHER" id="PTHR10792:SF1">
    <property type="entry name" value="RIBOSOMAL PROTEIN L24"/>
    <property type="match status" value="1"/>
</dbReference>
<organism evidence="7 8">
    <name type="scientific">Polyporus arcularius HHB13444</name>
    <dbReference type="NCBI Taxonomy" id="1314778"/>
    <lineage>
        <taxon>Eukaryota</taxon>
        <taxon>Fungi</taxon>
        <taxon>Dikarya</taxon>
        <taxon>Basidiomycota</taxon>
        <taxon>Agaricomycotina</taxon>
        <taxon>Agaricomycetes</taxon>
        <taxon>Polyporales</taxon>
        <taxon>Polyporaceae</taxon>
        <taxon>Polyporus</taxon>
    </lineage>
</organism>
<evidence type="ECO:0000256" key="1">
    <source>
        <dbReference type="ARBA" id="ARBA00005647"/>
    </source>
</evidence>
<dbReference type="CDD" id="cd00472">
    <property type="entry name" value="Ribosomal_L24e_L24"/>
    <property type="match status" value="1"/>
</dbReference>
<dbReference type="FunFam" id="2.30.170.20:FF:000002">
    <property type="entry name" value="60S ribosomal protein L24"/>
    <property type="match status" value="1"/>
</dbReference>
<dbReference type="EMBL" id="ML211182">
    <property type="protein sequence ID" value="TFK86816.1"/>
    <property type="molecule type" value="Genomic_DNA"/>
</dbReference>
<dbReference type="STRING" id="1314778.A0A5C3PAY2"/>
<name>A0A5C3PAY2_9APHY</name>
<dbReference type="InterPro" id="IPR038630">
    <property type="entry name" value="L24e/L24_sf"/>
</dbReference>
<keyword evidence="8" id="KW-1185">Reference proteome</keyword>
<keyword evidence="2" id="KW-0689">Ribosomal protein</keyword>
<feature type="domain" description="Large ribosomal subunit protein eL24-related N-terminal" evidence="6">
    <location>
        <begin position="303"/>
        <end position="367"/>
    </location>
</feature>
<protein>
    <recommendedName>
        <fullName evidence="6">Large ribosomal subunit protein eL24-related N-terminal domain-containing protein</fullName>
    </recommendedName>
</protein>
<keyword evidence="3" id="KW-0687">Ribonucleoprotein</keyword>
<evidence type="ECO:0000256" key="3">
    <source>
        <dbReference type="ARBA" id="ARBA00023274"/>
    </source>
</evidence>
<feature type="transmembrane region" description="Helical" evidence="5">
    <location>
        <begin position="163"/>
        <end position="183"/>
    </location>
</feature>
<dbReference type="Gene3D" id="2.30.170.20">
    <property type="entry name" value="Ribosomal protein L24e"/>
    <property type="match status" value="1"/>
</dbReference>
<dbReference type="GO" id="GO:0022625">
    <property type="term" value="C:cytosolic large ribosomal subunit"/>
    <property type="evidence" value="ECO:0007669"/>
    <property type="project" value="TreeGrafter"/>
</dbReference>
<dbReference type="AlphaFoldDB" id="A0A5C3PAY2"/>
<feature type="region of interest" description="Disordered" evidence="4">
    <location>
        <begin position="403"/>
        <end position="452"/>
    </location>
</feature>
<feature type="transmembrane region" description="Helical" evidence="5">
    <location>
        <begin position="112"/>
        <end position="131"/>
    </location>
</feature>
<dbReference type="Gene3D" id="6.10.250.1270">
    <property type="match status" value="1"/>
</dbReference>
<evidence type="ECO:0000313" key="7">
    <source>
        <dbReference type="EMBL" id="TFK86816.1"/>
    </source>
</evidence>
<feature type="transmembrane region" description="Helical" evidence="5">
    <location>
        <begin position="85"/>
        <end position="106"/>
    </location>
</feature>
<comment type="similarity">
    <text evidence="1">Belongs to the eukaryotic ribosomal protein eL24 family.</text>
</comment>
<dbReference type="InParanoid" id="A0A5C3PAY2"/>
<dbReference type="InterPro" id="IPR000988">
    <property type="entry name" value="Ribosomal_eL24-rel_N"/>
</dbReference>
<feature type="transmembrane region" description="Helical" evidence="5">
    <location>
        <begin position="259"/>
        <end position="277"/>
    </location>
</feature>
<sequence length="452" mass="51038">MATQFAPLTPHKLKDELLTHPLMLSIGSLSLSTFMSRSIYGMIDWRPVLICVASDILAIGMDHYFDQEPMQLYALKTSNSEMTAIFKQAKVLLFSSAALLLFALAVSPPWTWLMVTIFFGPAFIWDFKLLIFGGKRQQKKTQQSDEKPVKKAFSIKRIPGMKAVLIGIIRGCGTFAIVNSILARSLPIASSSPSIWNPTQIIIWSTINRACHAVMADVRDFHEDWEKQVPTIPVLLKSVFRTKVLLSAIHLLTTILYSYNPYIVFASLYATVLVWFLNENSPRGLYRLSFHSQTLTALLYGGKLEIDSFSGYRIYPSKGRLFVRGDNKIFRFATSKNESLFLQRKNPRKIAWTQVYRRMHKKGITEEVAKKRSRRTVKHQRGIVGADLAAIAARRNQTAAIRAQQRTSAIQKAKAEKKAKEDKKEKTTKPRAPVSSAPRVSKQQMKGGKGGR</sequence>
<feature type="compositionally biased region" description="Basic and acidic residues" evidence="4">
    <location>
        <begin position="413"/>
        <end position="428"/>
    </location>
</feature>
<gene>
    <name evidence="7" type="ORF">K466DRAFT_549818</name>
</gene>
<keyword evidence="5" id="KW-0812">Transmembrane</keyword>
<evidence type="ECO:0000259" key="6">
    <source>
        <dbReference type="Pfam" id="PF01246"/>
    </source>
</evidence>
<evidence type="ECO:0000256" key="2">
    <source>
        <dbReference type="ARBA" id="ARBA00022980"/>
    </source>
</evidence>
<dbReference type="PANTHER" id="PTHR10792">
    <property type="entry name" value="60S RIBOSOMAL PROTEIN L24"/>
    <property type="match status" value="1"/>
</dbReference>
<dbReference type="GO" id="GO:0003729">
    <property type="term" value="F:mRNA binding"/>
    <property type="evidence" value="ECO:0007669"/>
    <property type="project" value="TreeGrafter"/>
</dbReference>
<keyword evidence="5" id="KW-0472">Membrane</keyword>
<feature type="compositionally biased region" description="Low complexity" evidence="4">
    <location>
        <begin position="403"/>
        <end position="412"/>
    </location>
</feature>
<keyword evidence="5" id="KW-1133">Transmembrane helix</keyword>
<dbReference type="Proteomes" id="UP000308197">
    <property type="component" value="Unassembled WGS sequence"/>
</dbReference>
<evidence type="ECO:0000256" key="5">
    <source>
        <dbReference type="SAM" id="Phobius"/>
    </source>
</evidence>
<dbReference type="InterPro" id="IPR056366">
    <property type="entry name" value="Ribosomal_eL24"/>
</dbReference>
<dbReference type="GO" id="GO:0002181">
    <property type="term" value="P:cytoplasmic translation"/>
    <property type="evidence" value="ECO:0007669"/>
    <property type="project" value="TreeGrafter"/>
</dbReference>
<accession>A0A5C3PAY2</accession>
<proteinExistence type="inferred from homology"/>
<evidence type="ECO:0000313" key="8">
    <source>
        <dbReference type="Proteomes" id="UP000308197"/>
    </source>
</evidence>
<dbReference type="GO" id="GO:0003735">
    <property type="term" value="F:structural constituent of ribosome"/>
    <property type="evidence" value="ECO:0007669"/>
    <property type="project" value="InterPro"/>
</dbReference>